<keyword evidence="1" id="KW-1133">Transmembrane helix</keyword>
<feature type="transmembrane region" description="Helical" evidence="1">
    <location>
        <begin position="41"/>
        <end position="61"/>
    </location>
</feature>
<dbReference type="InterPro" id="IPR006311">
    <property type="entry name" value="TAT_signal"/>
</dbReference>
<dbReference type="NCBIfam" id="NF038083">
    <property type="entry name" value="CU044_5270_fam"/>
    <property type="match status" value="1"/>
</dbReference>
<accession>A0AB39Q128</accession>
<reference evidence="2" key="1">
    <citation type="submission" date="2024-07" db="EMBL/GenBank/DDBJ databases">
        <authorList>
            <person name="Yu S.T."/>
        </authorList>
    </citation>
    <scope>NUCLEOTIDE SEQUENCE</scope>
    <source>
        <strain evidence="2">R28</strain>
    </source>
</reference>
<evidence type="ECO:0000256" key="1">
    <source>
        <dbReference type="SAM" id="Phobius"/>
    </source>
</evidence>
<gene>
    <name evidence="2" type="ORF">AB5J49_27860</name>
</gene>
<proteinExistence type="predicted"/>
<keyword evidence="1" id="KW-0472">Membrane</keyword>
<evidence type="ECO:0000313" key="2">
    <source>
        <dbReference type="EMBL" id="XDQ36837.1"/>
    </source>
</evidence>
<keyword evidence="1" id="KW-0812">Transmembrane</keyword>
<dbReference type="InterPro" id="IPR047789">
    <property type="entry name" value="CU044_5270-like"/>
</dbReference>
<name>A0AB39Q128_9ACTN</name>
<sequence>MNQLPELVERDLPPGRHRLLKEHLMTEIRQEPSEAPVRRRFLRTALVVGAVAAVTAVAVTLTVPSGAPAPSAASPGAVSLLEDIALAAEHSDVPKGIRDDQFVYIKSRVGWSVYTEGEPPRLEPIHQREVWLSVDGTRKGLLRDADAGFDDEPLDAETPGIPSNTNYRHLQTLPTDPDKMYDWLNSVSEGSSSKDEANFVLVGDLARESLMPPAQAAALYRAAAKISGVFVIDDTVDAAGRHGVAVARVDDGERNELIFDKKTKKFLGERSVAVEDMQGGFHKGDVTGRTAILERTVVDKAGQRR</sequence>
<dbReference type="AlphaFoldDB" id="A0AB39Q128"/>
<dbReference type="PROSITE" id="PS51318">
    <property type="entry name" value="TAT"/>
    <property type="match status" value="1"/>
</dbReference>
<organism evidence="2">
    <name type="scientific">Streptomyces sp. R28</name>
    <dbReference type="NCBI Taxonomy" id="3238628"/>
    <lineage>
        <taxon>Bacteria</taxon>
        <taxon>Bacillati</taxon>
        <taxon>Actinomycetota</taxon>
        <taxon>Actinomycetes</taxon>
        <taxon>Kitasatosporales</taxon>
        <taxon>Streptomycetaceae</taxon>
        <taxon>Streptomyces</taxon>
    </lineage>
</organism>
<protein>
    <submittedName>
        <fullName evidence="2">CU044_5270 family protein</fullName>
    </submittedName>
</protein>
<dbReference type="RefSeq" id="WP_369171516.1">
    <property type="nucleotide sequence ID" value="NZ_CP163439.1"/>
</dbReference>
<dbReference type="EMBL" id="CP163439">
    <property type="protein sequence ID" value="XDQ36837.1"/>
    <property type="molecule type" value="Genomic_DNA"/>
</dbReference>